<feature type="region of interest" description="Disordered" evidence="1">
    <location>
        <begin position="28"/>
        <end position="50"/>
    </location>
</feature>
<dbReference type="Proteomes" id="UP000697472">
    <property type="component" value="Unassembled WGS sequence"/>
</dbReference>
<proteinExistence type="predicted"/>
<evidence type="ECO:0000313" key="4">
    <source>
        <dbReference type="EMBL" id="MBM7643688.1"/>
    </source>
</evidence>
<evidence type="ECO:0000313" key="5">
    <source>
        <dbReference type="Proteomes" id="UP000697472"/>
    </source>
</evidence>
<dbReference type="InterPro" id="IPR046254">
    <property type="entry name" value="DUF6287"/>
</dbReference>
<dbReference type="RefSeq" id="WP_205010527.1">
    <property type="nucleotide sequence ID" value="NZ_JAFBEH010000065.1"/>
</dbReference>
<evidence type="ECO:0000256" key="2">
    <source>
        <dbReference type="SAM" id="SignalP"/>
    </source>
</evidence>
<dbReference type="Pfam" id="PF19804">
    <property type="entry name" value="DUF6287"/>
    <property type="match status" value="1"/>
</dbReference>
<keyword evidence="2" id="KW-0732">Signal</keyword>
<feature type="signal peptide" evidence="2">
    <location>
        <begin position="1"/>
        <end position="20"/>
    </location>
</feature>
<gene>
    <name evidence="4" type="ORF">JOC28_001999</name>
</gene>
<accession>A0ABS2PUS2</accession>
<organism evidence="4 5">
    <name type="scientific">Streptococcus loxodontisalivarius</name>
    <dbReference type="NCBI Taxonomy" id="1349415"/>
    <lineage>
        <taxon>Bacteria</taxon>
        <taxon>Bacillati</taxon>
        <taxon>Bacillota</taxon>
        <taxon>Bacilli</taxon>
        <taxon>Lactobacillales</taxon>
        <taxon>Streptococcaceae</taxon>
        <taxon>Streptococcus</taxon>
    </lineage>
</organism>
<feature type="chain" id="PRO_5047014992" description="DUF6287 domain-containing protein" evidence="2">
    <location>
        <begin position="21"/>
        <end position="344"/>
    </location>
</feature>
<name>A0ABS2PUS2_9STRE</name>
<feature type="domain" description="DUF6287" evidence="3">
    <location>
        <begin position="243"/>
        <end position="270"/>
    </location>
</feature>
<dbReference type="EMBL" id="JAFBEH010000065">
    <property type="protein sequence ID" value="MBM7643688.1"/>
    <property type="molecule type" value="Genomic_DNA"/>
</dbReference>
<evidence type="ECO:0000259" key="3">
    <source>
        <dbReference type="Pfam" id="PF19804"/>
    </source>
</evidence>
<keyword evidence="5" id="KW-1185">Reference proteome</keyword>
<evidence type="ECO:0000256" key="1">
    <source>
        <dbReference type="SAM" id="MobiDB-lite"/>
    </source>
</evidence>
<feature type="compositionally biased region" description="Low complexity" evidence="1">
    <location>
        <begin position="32"/>
        <end position="44"/>
    </location>
</feature>
<sequence>MKKKLMTVLSLTLSASLLVACGQSKKSEEKSSQTSQTTETTTTTEKVKTDETQYETVLETYRSAIANKATSESVNSLIASYGSGMVSATYDFDKNGVNELVIASNSYGAISIFDIYTINSENKLVRLTNAENKLNMIGERMTLTPREDGTFFYHGSGGANTGGNAIYTFAKDGASLEKTAEVSYDFSVSEGYTDEKTGQVYSKDEYQAKFEASPALDLKTWTWTSLTQPSSSTTSAKTETKRMDVDAIVSGDYSSVAGTWSRADYSMTFDVNGLAVEGVTLTPTKLANGAVRINVATPASGYLIYMIPAGVSVDATDASDTTKDRMWSGQNEVFSDPSGFFYKQ</sequence>
<protein>
    <recommendedName>
        <fullName evidence="3">DUF6287 domain-containing protein</fullName>
    </recommendedName>
</protein>
<dbReference type="PROSITE" id="PS51257">
    <property type="entry name" value="PROKAR_LIPOPROTEIN"/>
    <property type="match status" value="1"/>
</dbReference>
<comment type="caution">
    <text evidence="4">The sequence shown here is derived from an EMBL/GenBank/DDBJ whole genome shotgun (WGS) entry which is preliminary data.</text>
</comment>
<reference evidence="4 5" key="1">
    <citation type="submission" date="2021-01" db="EMBL/GenBank/DDBJ databases">
        <title>Genomic Encyclopedia of Type Strains, Phase IV (KMG-IV): sequencing the most valuable type-strain genomes for metagenomic binning, comparative biology and taxonomic classification.</title>
        <authorList>
            <person name="Goeker M."/>
        </authorList>
    </citation>
    <scope>NUCLEOTIDE SEQUENCE [LARGE SCALE GENOMIC DNA]</scope>
    <source>
        <strain evidence="4 5">DSM 27382</strain>
    </source>
</reference>